<name>A0ABQ8KEE8_9APHY</name>
<dbReference type="GeneID" id="72000397"/>
<dbReference type="Proteomes" id="UP000814176">
    <property type="component" value="Unassembled WGS sequence"/>
</dbReference>
<accession>A0ABQ8KEE8</accession>
<sequence length="242" mass="27646">MHVKEFAEHVRTSSLRDTLRIISFALYQSIATEELIVQQTGGNLGHRFVMVTIELNQEGSPDHFRTYARVEFWGKDAFEEHPVSQVVMLSDDSSVFMREARELGHLYPGASPSGWPTLGEFASLLEVIHSRTPNFNAFVRNCYWYSETIMFCLARRHADAWLAGDVWPESLAQWIKRECDAPACIAGMVFENPVARWGAAVGVGWFRWSMATFPNLVPENERVTYHEVDIEQSLDMWKAATL</sequence>
<evidence type="ECO:0000313" key="2">
    <source>
        <dbReference type="Proteomes" id="UP000814176"/>
    </source>
</evidence>
<gene>
    <name evidence="1" type="ORF">C8Q71DRAFT_66900</name>
</gene>
<organism evidence="1 2">
    <name type="scientific">Rhodofomes roseus</name>
    <dbReference type="NCBI Taxonomy" id="34475"/>
    <lineage>
        <taxon>Eukaryota</taxon>
        <taxon>Fungi</taxon>
        <taxon>Dikarya</taxon>
        <taxon>Basidiomycota</taxon>
        <taxon>Agaricomycotina</taxon>
        <taxon>Agaricomycetes</taxon>
        <taxon>Polyporales</taxon>
        <taxon>Rhodofomes</taxon>
    </lineage>
</organism>
<evidence type="ECO:0000313" key="1">
    <source>
        <dbReference type="EMBL" id="KAH9836114.1"/>
    </source>
</evidence>
<protein>
    <submittedName>
        <fullName evidence="1">Uncharacterized protein</fullName>
    </submittedName>
</protein>
<comment type="caution">
    <text evidence="1">The sequence shown here is derived from an EMBL/GenBank/DDBJ whole genome shotgun (WGS) entry which is preliminary data.</text>
</comment>
<keyword evidence="2" id="KW-1185">Reference proteome</keyword>
<dbReference type="RefSeq" id="XP_047778399.1">
    <property type="nucleotide sequence ID" value="XM_047919665.1"/>
</dbReference>
<reference evidence="1 2" key="1">
    <citation type="journal article" date="2021" name="Environ. Microbiol.">
        <title>Gene family expansions and transcriptome signatures uncover fungal adaptations to wood decay.</title>
        <authorList>
            <person name="Hage H."/>
            <person name="Miyauchi S."/>
            <person name="Viragh M."/>
            <person name="Drula E."/>
            <person name="Min B."/>
            <person name="Chaduli D."/>
            <person name="Navarro D."/>
            <person name="Favel A."/>
            <person name="Norest M."/>
            <person name="Lesage-Meessen L."/>
            <person name="Balint B."/>
            <person name="Merenyi Z."/>
            <person name="de Eugenio L."/>
            <person name="Morin E."/>
            <person name="Martinez A.T."/>
            <person name="Baldrian P."/>
            <person name="Stursova M."/>
            <person name="Martinez M.J."/>
            <person name="Novotny C."/>
            <person name="Magnuson J.K."/>
            <person name="Spatafora J.W."/>
            <person name="Maurice S."/>
            <person name="Pangilinan J."/>
            <person name="Andreopoulos W."/>
            <person name="LaButti K."/>
            <person name="Hundley H."/>
            <person name="Na H."/>
            <person name="Kuo A."/>
            <person name="Barry K."/>
            <person name="Lipzen A."/>
            <person name="Henrissat B."/>
            <person name="Riley R."/>
            <person name="Ahrendt S."/>
            <person name="Nagy L.G."/>
            <person name="Grigoriev I.V."/>
            <person name="Martin F."/>
            <person name="Rosso M.N."/>
        </authorList>
    </citation>
    <scope>NUCLEOTIDE SEQUENCE [LARGE SCALE GENOMIC DNA]</scope>
    <source>
        <strain evidence="1 2">CIRM-BRFM 1785</strain>
    </source>
</reference>
<dbReference type="EMBL" id="JADCUA010000011">
    <property type="protein sequence ID" value="KAH9836114.1"/>
    <property type="molecule type" value="Genomic_DNA"/>
</dbReference>
<proteinExistence type="predicted"/>